<protein>
    <recommendedName>
        <fullName evidence="4 9">Dolichyl-diphosphooligosaccharide--protein glycosyltransferase 48 kDa subunit</fullName>
        <shortName evidence="9">Oligosaccharyl transferase 48 kDa subunit</shortName>
    </recommendedName>
</protein>
<comment type="pathway">
    <text evidence="2 9">Protein modification; protein glycosylation.</text>
</comment>
<sequence length="441" mass="49534">MRPLLLCLGVLALVQAIFSKGILPDGQGKRLLVLLDNYSQRETHSTFFKSLRDRGFQVTFKTADDSDLALTKYNEYVYDHLALFCPNVAEFGGNITTKSVVDFIDAGGNVLVAANSQLAEPIREIAGECGIEFSDEGTYVIDRFNSDVNDDGQNTLIVADSNNLIYNKLIVGNSKSGAPLLYRGIAMTADPENPLLLEILSGSSYSYTYNPQEKITEYPHSVGKSTLLISALQARNNARVVFVGSLDFFSNDFFESSVQRAAQDSKRFEKSGNEELAASLSQWVFKEKGVIRVSSVNHHKVGEKSPSGFYTIKEDIVYSIKIEEVVNGKWVPFQAKDVQLEFVRLDPFIRATLTNSNGNFNLQFKIPDVYGIFKFVVDYNRVGYTHLFSSTQVPVRPLEHTQYERFIPAAFPYYASAFSMMIAVFLFTFIQLYHVDEQKQK</sequence>
<evidence type="ECO:0000259" key="11">
    <source>
        <dbReference type="Pfam" id="PF23358"/>
    </source>
</evidence>
<dbReference type="InterPro" id="IPR005013">
    <property type="entry name" value="DDOST_48_kDa_subunit"/>
</dbReference>
<evidence type="ECO:0000256" key="5">
    <source>
        <dbReference type="ARBA" id="ARBA00022692"/>
    </source>
</evidence>
<dbReference type="Proteomes" id="UP000663879">
    <property type="component" value="Unassembled WGS sequence"/>
</dbReference>
<dbReference type="PANTHER" id="PTHR10830">
    <property type="entry name" value="DOLICHYL-DIPHOSPHOOLIGOSACCHARIDE--PROTEIN GLYCOSYLTRANSFERASE 48 KDA SUBUNIT"/>
    <property type="match status" value="1"/>
</dbReference>
<proteinExistence type="inferred from homology"/>
<comment type="function">
    <text evidence="9">Subunit of the oligosaccharyl transferase (OST) complex that catalyzes the initial transfer of a defined glycan (Glc(3)Man(9)GlcNAc(2) in eukaryotes) from the lipid carrier dolichol-pyrophosphate to an asparagine residue within an Asn-X-Ser/Thr consensus motif in nascent polypeptide chains, the first step in protein N-glycosylation. N-glycosylation occurs cotranslationally and the complex associates with the Sec61 complex at the channel-forming translocon complex that mediates protein translocation across the endoplasmic reticulum (ER).</text>
</comment>
<keyword evidence="6 9" id="KW-0256">Endoplasmic reticulum</keyword>
<evidence type="ECO:0000256" key="3">
    <source>
        <dbReference type="ARBA" id="ARBA00008743"/>
    </source>
</evidence>
<feature type="chain" id="PRO_5033101554" description="Dolichyl-diphosphooligosaccharide--protein glycosyltransferase 48 kDa subunit" evidence="9">
    <location>
        <begin position="20"/>
        <end position="441"/>
    </location>
</feature>
<reference evidence="12" key="1">
    <citation type="submission" date="2021-02" db="EMBL/GenBank/DDBJ databases">
        <authorList>
            <person name="Nowell W R."/>
        </authorList>
    </citation>
    <scope>NUCLEOTIDE SEQUENCE</scope>
    <source>
        <strain evidence="12">Ploen Becks lab</strain>
    </source>
</reference>
<comment type="subcellular location">
    <subcellularLocation>
        <location evidence="1 9">Endoplasmic reticulum membrane</location>
        <topology evidence="1 9">Single-pass type I membrane protein</topology>
    </subcellularLocation>
</comment>
<keyword evidence="7 9" id="KW-1133">Transmembrane helix</keyword>
<dbReference type="Pfam" id="PF23358">
    <property type="entry name" value="OST48_MD"/>
    <property type="match status" value="1"/>
</dbReference>
<evidence type="ECO:0000313" key="13">
    <source>
        <dbReference type="Proteomes" id="UP000663879"/>
    </source>
</evidence>
<name>A0A813QSG6_9BILA</name>
<evidence type="ECO:0000256" key="8">
    <source>
        <dbReference type="ARBA" id="ARBA00023136"/>
    </source>
</evidence>
<feature type="signal peptide" evidence="9">
    <location>
        <begin position="1"/>
        <end position="19"/>
    </location>
</feature>
<evidence type="ECO:0000256" key="4">
    <source>
        <dbReference type="ARBA" id="ARBA00013350"/>
    </source>
</evidence>
<dbReference type="Pfam" id="PF03345">
    <property type="entry name" value="OST48_N"/>
    <property type="match status" value="1"/>
</dbReference>
<dbReference type="GO" id="GO:0008250">
    <property type="term" value="C:oligosaccharyltransferase complex"/>
    <property type="evidence" value="ECO:0007669"/>
    <property type="project" value="TreeGrafter"/>
</dbReference>
<dbReference type="GO" id="GO:0018279">
    <property type="term" value="P:protein N-linked glycosylation via asparagine"/>
    <property type="evidence" value="ECO:0007669"/>
    <property type="project" value="UniProtKB-UniRule"/>
</dbReference>
<dbReference type="OrthoDB" id="29105at2759"/>
<dbReference type="PANTHER" id="PTHR10830:SF0">
    <property type="entry name" value="DOLICHYL-DIPHOSPHOOLIGOSACCHARIDE--PROTEIN GLYCOSYLTRANSFERASE 48 KDA SUBUNIT"/>
    <property type="match status" value="1"/>
</dbReference>
<keyword evidence="13" id="KW-1185">Reference proteome</keyword>
<comment type="subunit">
    <text evidence="9">Component of the oligosaccharyltransferase (OST) complex.</text>
</comment>
<dbReference type="EMBL" id="CAJNOC010000527">
    <property type="protein sequence ID" value="CAF0772535.1"/>
    <property type="molecule type" value="Genomic_DNA"/>
</dbReference>
<evidence type="ECO:0000256" key="6">
    <source>
        <dbReference type="ARBA" id="ARBA00022824"/>
    </source>
</evidence>
<evidence type="ECO:0000259" key="10">
    <source>
        <dbReference type="Pfam" id="PF03345"/>
    </source>
</evidence>
<feature type="domain" description="OST48 middle" evidence="11">
    <location>
        <begin position="298"/>
        <end position="434"/>
    </location>
</feature>
<evidence type="ECO:0000256" key="9">
    <source>
        <dbReference type="RuleBase" id="RU361142"/>
    </source>
</evidence>
<accession>A0A813QSG6</accession>
<evidence type="ECO:0000256" key="1">
    <source>
        <dbReference type="ARBA" id="ARBA00004115"/>
    </source>
</evidence>
<evidence type="ECO:0000256" key="7">
    <source>
        <dbReference type="ARBA" id="ARBA00022989"/>
    </source>
</evidence>
<dbReference type="InterPro" id="IPR055457">
    <property type="entry name" value="OST48_N"/>
</dbReference>
<evidence type="ECO:0000256" key="2">
    <source>
        <dbReference type="ARBA" id="ARBA00004922"/>
    </source>
</evidence>
<dbReference type="AlphaFoldDB" id="A0A813QSG6"/>
<keyword evidence="5 9" id="KW-0812">Transmembrane</keyword>
<keyword evidence="9" id="KW-0732">Signal</keyword>
<dbReference type="UniPathway" id="UPA00378"/>
<gene>
    <name evidence="12" type="ORF">OXX778_LOCUS5029</name>
</gene>
<organism evidence="12 13">
    <name type="scientific">Brachionus calyciflorus</name>
    <dbReference type="NCBI Taxonomy" id="104777"/>
    <lineage>
        <taxon>Eukaryota</taxon>
        <taxon>Metazoa</taxon>
        <taxon>Spiralia</taxon>
        <taxon>Gnathifera</taxon>
        <taxon>Rotifera</taxon>
        <taxon>Eurotatoria</taxon>
        <taxon>Monogononta</taxon>
        <taxon>Pseudotrocha</taxon>
        <taxon>Ploima</taxon>
        <taxon>Brachionidae</taxon>
        <taxon>Brachionus</taxon>
    </lineage>
</organism>
<comment type="similarity">
    <text evidence="3 9">Belongs to the DDOST 48 kDa subunit family.</text>
</comment>
<evidence type="ECO:0000313" key="12">
    <source>
        <dbReference type="EMBL" id="CAF0772535.1"/>
    </source>
</evidence>
<feature type="domain" description="OST48 N-terminal" evidence="10">
    <location>
        <begin position="30"/>
        <end position="284"/>
    </location>
</feature>
<feature type="transmembrane region" description="Helical" evidence="9">
    <location>
        <begin position="411"/>
        <end position="433"/>
    </location>
</feature>
<keyword evidence="8 9" id="KW-0472">Membrane</keyword>
<comment type="caution">
    <text evidence="12">The sequence shown here is derived from an EMBL/GenBank/DDBJ whole genome shotgun (WGS) entry which is preliminary data.</text>
</comment>
<dbReference type="InterPro" id="IPR055459">
    <property type="entry name" value="OST48_MD"/>
</dbReference>